<dbReference type="Proteomes" id="UP001652700">
    <property type="component" value="Unplaced"/>
</dbReference>
<dbReference type="PROSITE" id="PS50158">
    <property type="entry name" value="ZF_CCHC"/>
    <property type="match status" value="1"/>
</dbReference>
<dbReference type="Pfam" id="PF00098">
    <property type="entry name" value="zf-CCHC"/>
    <property type="match status" value="1"/>
</dbReference>
<dbReference type="InterPro" id="IPR001878">
    <property type="entry name" value="Znf_CCHC"/>
</dbReference>
<evidence type="ECO:0000313" key="3">
    <source>
        <dbReference type="EnsemblMetazoa" id="XP_050505260.1"/>
    </source>
</evidence>
<dbReference type="Gene3D" id="4.10.60.10">
    <property type="entry name" value="Zinc finger, CCHC-type"/>
    <property type="match status" value="1"/>
</dbReference>
<protein>
    <recommendedName>
        <fullName evidence="2">CCHC-type domain-containing protein</fullName>
    </recommendedName>
</protein>
<dbReference type="EnsemblMetazoa" id="XM_050649303.1">
    <property type="protein sequence ID" value="XP_050505260.1"/>
    <property type="gene ID" value="LOC114341367"/>
</dbReference>
<dbReference type="InterPro" id="IPR036875">
    <property type="entry name" value="Znf_CCHC_sf"/>
</dbReference>
<dbReference type="SMART" id="SM00343">
    <property type="entry name" value="ZnF_C2HC"/>
    <property type="match status" value="1"/>
</dbReference>
<organism evidence="3 4">
    <name type="scientific">Diabrotica virgifera virgifera</name>
    <name type="common">western corn rootworm</name>
    <dbReference type="NCBI Taxonomy" id="50390"/>
    <lineage>
        <taxon>Eukaryota</taxon>
        <taxon>Metazoa</taxon>
        <taxon>Ecdysozoa</taxon>
        <taxon>Arthropoda</taxon>
        <taxon>Hexapoda</taxon>
        <taxon>Insecta</taxon>
        <taxon>Pterygota</taxon>
        <taxon>Neoptera</taxon>
        <taxon>Endopterygota</taxon>
        <taxon>Coleoptera</taxon>
        <taxon>Polyphaga</taxon>
        <taxon>Cucujiformia</taxon>
        <taxon>Chrysomeloidea</taxon>
        <taxon>Chrysomelidae</taxon>
        <taxon>Galerucinae</taxon>
        <taxon>Diabroticina</taxon>
        <taxon>Diabroticites</taxon>
        <taxon>Diabrotica</taxon>
    </lineage>
</organism>
<feature type="domain" description="CCHC-type" evidence="2">
    <location>
        <begin position="25"/>
        <end position="40"/>
    </location>
</feature>
<keyword evidence="1" id="KW-0479">Metal-binding</keyword>
<dbReference type="GeneID" id="114341367"/>
<keyword evidence="1" id="KW-0863">Zinc-finger</keyword>
<name>A0ABM5K4Z5_DIAVI</name>
<reference evidence="3" key="1">
    <citation type="submission" date="2025-05" db="UniProtKB">
        <authorList>
            <consortium name="EnsemblMetazoa"/>
        </authorList>
    </citation>
    <scope>IDENTIFICATION</scope>
</reference>
<proteinExistence type="predicted"/>
<dbReference type="Pfam" id="PF22936">
    <property type="entry name" value="Pol_BBD"/>
    <property type="match status" value="1"/>
</dbReference>
<sequence length="158" mass="17606">MPKSSEVSTKHVKKANKKDKKNITCFRCKQKGHYMNKCPSANNNAFSATFLSGKFKSTDFYVDSGCSTHLTARKDWLTNIRDANSSNITVANSESLEVKCAGDMKVTTIVDKKRLEVSINNILYVPDLTTNLLSVSQLIKNGNEVIFENAGCKIYNKN</sequence>
<accession>A0ABM5K4Z5</accession>
<keyword evidence="1" id="KW-0862">Zinc</keyword>
<evidence type="ECO:0000313" key="4">
    <source>
        <dbReference type="Proteomes" id="UP001652700"/>
    </source>
</evidence>
<dbReference type="InterPro" id="IPR054722">
    <property type="entry name" value="PolX-like_BBD"/>
</dbReference>
<keyword evidence="4" id="KW-1185">Reference proteome</keyword>
<dbReference type="RefSeq" id="XP_050505260.1">
    <property type="nucleotide sequence ID" value="XM_050649303.1"/>
</dbReference>
<evidence type="ECO:0000256" key="1">
    <source>
        <dbReference type="PROSITE-ProRule" id="PRU00047"/>
    </source>
</evidence>
<evidence type="ECO:0000259" key="2">
    <source>
        <dbReference type="PROSITE" id="PS50158"/>
    </source>
</evidence>
<dbReference type="SUPFAM" id="SSF57756">
    <property type="entry name" value="Retrovirus zinc finger-like domains"/>
    <property type="match status" value="1"/>
</dbReference>